<reference evidence="2" key="2">
    <citation type="submission" date="2025-09" db="UniProtKB">
        <authorList>
            <consortium name="Ensembl"/>
        </authorList>
    </citation>
    <scope>IDENTIFICATION</scope>
</reference>
<feature type="chain" id="PRO_5017463815" evidence="1">
    <location>
        <begin position="31"/>
        <end position="328"/>
    </location>
</feature>
<accession>A0A3B4AAN5</accession>
<protein>
    <submittedName>
        <fullName evidence="2">Uncharacterized protein</fullName>
    </submittedName>
</protein>
<dbReference type="InterPro" id="IPR042419">
    <property type="entry name" value="LRC31"/>
</dbReference>
<organism evidence="2 3">
    <name type="scientific">Periophthalmus magnuspinnatus</name>
    <dbReference type="NCBI Taxonomy" id="409849"/>
    <lineage>
        <taxon>Eukaryota</taxon>
        <taxon>Metazoa</taxon>
        <taxon>Chordata</taxon>
        <taxon>Craniata</taxon>
        <taxon>Vertebrata</taxon>
        <taxon>Euteleostomi</taxon>
        <taxon>Actinopterygii</taxon>
        <taxon>Neopterygii</taxon>
        <taxon>Teleostei</taxon>
        <taxon>Neoteleostei</taxon>
        <taxon>Acanthomorphata</taxon>
        <taxon>Gobiaria</taxon>
        <taxon>Gobiiformes</taxon>
        <taxon>Gobioidei</taxon>
        <taxon>Gobiidae</taxon>
        <taxon>Oxudercinae</taxon>
        <taxon>Periophthalmus</taxon>
    </lineage>
</organism>
<dbReference type="Ensembl" id="ENSPMGT00000014463.1">
    <property type="protein sequence ID" value="ENSPMGP00000013556.1"/>
    <property type="gene ID" value="ENSPMGG00000011143.1"/>
</dbReference>
<reference evidence="2" key="1">
    <citation type="submission" date="2025-08" db="UniProtKB">
        <authorList>
            <consortium name="Ensembl"/>
        </authorList>
    </citation>
    <scope>IDENTIFICATION</scope>
</reference>
<evidence type="ECO:0000313" key="2">
    <source>
        <dbReference type="Ensembl" id="ENSPMGP00000013556.1"/>
    </source>
</evidence>
<dbReference type="InterPro" id="IPR032675">
    <property type="entry name" value="LRR_dom_sf"/>
</dbReference>
<dbReference type="SUPFAM" id="SSF52047">
    <property type="entry name" value="RNI-like"/>
    <property type="match status" value="1"/>
</dbReference>
<sequence length="328" mass="36435">HFLDTQKHFILHSLLYSIFLHLFLNPSAVPETDEEHDLDLSWNELIGGSLHALTSHLNHMTCLSALKLSGCRLNHQDITALGKILFGLCSPFVPSLRLLDLSSNKGVSGHLSLLSSHLSHLSLLETIDLHLSQLTSSDIQALACQRHTLPFKIKFCEYFLNIFPVVAVPYLRCVDVSWCKVVGGRLSLLLDALQPSVLQELRLSSCELTTQDIQHLASACRGGFLSCLRVLDLSYNGSVGSNGWSSLLTSGGLGLLEELDLSLRPFTSAPCSDWLPALLRALPRLAALKRLGLQRWTIDGKEKLQLDHNLKKRILFPWPPPECCRVLL</sequence>
<dbReference type="Gene3D" id="3.80.10.10">
    <property type="entry name" value="Ribonuclease Inhibitor"/>
    <property type="match status" value="2"/>
</dbReference>
<proteinExistence type="predicted"/>
<dbReference type="AlphaFoldDB" id="A0A3B4AAN5"/>
<feature type="signal peptide" evidence="1">
    <location>
        <begin position="1"/>
        <end position="30"/>
    </location>
</feature>
<keyword evidence="1" id="KW-0732">Signal</keyword>
<dbReference type="PANTHER" id="PTHR24109:SF3">
    <property type="entry name" value="LEUCINE-RICH REPEAT-CONTAINING PROTEIN 31"/>
    <property type="match status" value="1"/>
</dbReference>
<dbReference type="InterPro" id="IPR001611">
    <property type="entry name" value="Leu-rich_rpt"/>
</dbReference>
<keyword evidence="3" id="KW-1185">Reference proteome</keyword>
<evidence type="ECO:0000256" key="1">
    <source>
        <dbReference type="SAM" id="SignalP"/>
    </source>
</evidence>
<evidence type="ECO:0000313" key="3">
    <source>
        <dbReference type="Proteomes" id="UP000261520"/>
    </source>
</evidence>
<name>A0A3B4AAN5_9GOBI</name>
<dbReference type="Pfam" id="PF13516">
    <property type="entry name" value="LRR_6"/>
    <property type="match status" value="1"/>
</dbReference>
<dbReference type="STRING" id="409849.ENSPMGP00000013556"/>
<dbReference type="Proteomes" id="UP000261520">
    <property type="component" value="Unplaced"/>
</dbReference>
<dbReference type="PANTHER" id="PTHR24109">
    <property type="entry name" value="LEUCINE-RICH REPEAT-CONTAINING PROTEIN 31"/>
    <property type="match status" value="1"/>
</dbReference>